<dbReference type="InterPro" id="IPR044666">
    <property type="entry name" value="Cyclophilin_A-like"/>
</dbReference>
<dbReference type="Gene3D" id="2.40.100.10">
    <property type="entry name" value="Cyclophilin-like"/>
    <property type="match status" value="1"/>
</dbReference>
<dbReference type="PROSITE" id="PS00170">
    <property type="entry name" value="CSA_PPIASE_1"/>
    <property type="match status" value="1"/>
</dbReference>
<dbReference type="InterPro" id="IPR029000">
    <property type="entry name" value="Cyclophilin-like_dom_sf"/>
</dbReference>
<evidence type="ECO:0000313" key="9">
    <source>
        <dbReference type="EMBL" id="HGT48266.1"/>
    </source>
</evidence>
<evidence type="ECO:0000256" key="3">
    <source>
        <dbReference type="ARBA" id="ARBA00022574"/>
    </source>
</evidence>
<keyword evidence="5 7" id="KW-0697">Rotamase</keyword>
<dbReference type="InterPro" id="IPR002130">
    <property type="entry name" value="Cyclophilin-type_PPIase_dom"/>
</dbReference>
<comment type="similarity">
    <text evidence="2 7">Belongs to the cyclophilin-type PPIase family.</text>
</comment>
<comment type="catalytic activity">
    <reaction evidence="1 7">
        <text>[protein]-peptidylproline (omega=180) = [protein]-peptidylproline (omega=0)</text>
        <dbReference type="Rhea" id="RHEA:16237"/>
        <dbReference type="Rhea" id="RHEA-COMP:10747"/>
        <dbReference type="Rhea" id="RHEA-COMP:10748"/>
        <dbReference type="ChEBI" id="CHEBI:83833"/>
        <dbReference type="ChEBI" id="CHEBI:83834"/>
        <dbReference type="EC" id="5.2.1.8"/>
    </reaction>
</comment>
<dbReference type="AlphaFoldDB" id="A0A832G711"/>
<evidence type="ECO:0000256" key="2">
    <source>
        <dbReference type="ARBA" id="ARBA00007365"/>
    </source>
</evidence>
<evidence type="ECO:0000256" key="5">
    <source>
        <dbReference type="ARBA" id="ARBA00023110"/>
    </source>
</evidence>
<dbReference type="GO" id="GO:0006457">
    <property type="term" value="P:protein folding"/>
    <property type="evidence" value="ECO:0007669"/>
    <property type="project" value="InterPro"/>
</dbReference>
<evidence type="ECO:0000256" key="1">
    <source>
        <dbReference type="ARBA" id="ARBA00000971"/>
    </source>
</evidence>
<evidence type="ECO:0000256" key="4">
    <source>
        <dbReference type="ARBA" id="ARBA00022737"/>
    </source>
</evidence>
<keyword evidence="4" id="KW-0677">Repeat</keyword>
<proteinExistence type="inferred from homology"/>
<dbReference type="SUPFAM" id="SSF50891">
    <property type="entry name" value="Cyclophilin-like"/>
    <property type="match status" value="1"/>
</dbReference>
<sequence>MKKIIFALFIIVLANQILFPQQKKDKKKMVDSMTVAIIQTNMGTIELELFADKTPKTVENFVGLANKGYYNGVIFHRVIDNFMIQGGDPTGTGRGGQSLWGGKFEDEFVPELKHDSEGILSMANAGPNTNGSQFFITLVPTPWLDGRHTVFGKVIKGMDVVKAIGKVPRNQQDRPLKDVVMEKVTIEKRPKQTTKK</sequence>
<gene>
    <name evidence="9" type="ORF">ENS56_09535</name>
</gene>
<name>A0A832G711_9BACT</name>
<keyword evidence="3" id="KW-0853">WD repeat</keyword>
<evidence type="ECO:0000259" key="8">
    <source>
        <dbReference type="PROSITE" id="PS50072"/>
    </source>
</evidence>
<reference evidence="9" key="1">
    <citation type="journal article" date="2020" name="mSystems">
        <title>Genome- and Community-Level Interaction Insights into Carbon Utilization and Element Cycling Functions of Hydrothermarchaeota in Hydrothermal Sediment.</title>
        <authorList>
            <person name="Zhou Z."/>
            <person name="Liu Y."/>
            <person name="Xu W."/>
            <person name="Pan J."/>
            <person name="Luo Z.H."/>
            <person name="Li M."/>
        </authorList>
    </citation>
    <scope>NUCLEOTIDE SEQUENCE [LARGE SCALE GENOMIC DNA]</scope>
    <source>
        <strain evidence="9">SpSt-500</strain>
    </source>
</reference>
<dbReference type="InterPro" id="IPR020892">
    <property type="entry name" value="Cyclophilin-type_PPIase_CS"/>
</dbReference>
<dbReference type="PANTHER" id="PTHR45625:SF4">
    <property type="entry name" value="PEPTIDYLPROLYL ISOMERASE DOMAIN AND WD REPEAT-CONTAINING PROTEIN 1"/>
    <property type="match status" value="1"/>
</dbReference>
<protein>
    <recommendedName>
        <fullName evidence="7">Peptidyl-prolyl cis-trans isomerase</fullName>
        <shortName evidence="7">PPIase</shortName>
        <ecNumber evidence="7">5.2.1.8</ecNumber>
    </recommendedName>
</protein>
<dbReference type="PRINTS" id="PR00153">
    <property type="entry name" value="CSAPPISMRASE"/>
</dbReference>
<organism evidence="9">
    <name type="scientific">Ignavibacterium album</name>
    <dbReference type="NCBI Taxonomy" id="591197"/>
    <lineage>
        <taxon>Bacteria</taxon>
        <taxon>Pseudomonadati</taxon>
        <taxon>Ignavibacteriota</taxon>
        <taxon>Ignavibacteria</taxon>
        <taxon>Ignavibacteriales</taxon>
        <taxon>Ignavibacteriaceae</taxon>
        <taxon>Ignavibacterium</taxon>
    </lineage>
</organism>
<evidence type="ECO:0000256" key="6">
    <source>
        <dbReference type="ARBA" id="ARBA00023235"/>
    </source>
</evidence>
<dbReference type="FunFam" id="2.40.100.10:FF:000003">
    <property type="entry name" value="Peptidylprolyl isomerase domain and WD repeat-containing 1"/>
    <property type="match status" value="1"/>
</dbReference>
<feature type="domain" description="PPIase cyclophilin-type" evidence="8">
    <location>
        <begin position="32"/>
        <end position="186"/>
    </location>
</feature>
<dbReference type="PROSITE" id="PS50072">
    <property type="entry name" value="CSA_PPIASE_2"/>
    <property type="match status" value="1"/>
</dbReference>
<comment type="function">
    <text evidence="7">PPIases accelerate the folding of proteins. It catalyzes the cis-trans isomerization of proline imidic peptide bonds in oligopeptides.</text>
</comment>
<keyword evidence="6 7" id="KW-0413">Isomerase</keyword>
<dbReference type="EC" id="5.2.1.8" evidence="7"/>
<dbReference type="Pfam" id="PF00160">
    <property type="entry name" value="Pro_isomerase"/>
    <property type="match status" value="1"/>
</dbReference>
<evidence type="ECO:0000256" key="7">
    <source>
        <dbReference type="RuleBase" id="RU363019"/>
    </source>
</evidence>
<accession>A0A832G711</accession>
<dbReference type="GO" id="GO:0003755">
    <property type="term" value="F:peptidyl-prolyl cis-trans isomerase activity"/>
    <property type="evidence" value="ECO:0007669"/>
    <property type="project" value="UniProtKB-UniRule"/>
</dbReference>
<comment type="caution">
    <text evidence="9">The sequence shown here is derived from an EMBL/GenBank/DDBJ whole genome shotgun (WGS) entry which is preliminary data.</text>
</comment>
<dbReference type="EMBL" id="DSVI01000011">
    <property type="protein sequence ID" value="HGT48266.1"/>
    <property type="molecule type" value="Genomic_DNA"/>
</dbReference>
<dbReference type="PANTHER" id="PTHR45625">
    <property type="entry name" value="PEPTIDYL-PROLYL CIS-TRANS ISOMERASE-RELATED"/>
    <property type="match status" value="1"/>
</dbReference>